<feature type="region of interest" description="Disordered" evidence="9">
    <location>
        <begin position="352"/>
        <end position="383"/>
    </location>
</feature>
<dbReference type="GO" id="GO:0005524">
    <property type="term" value="F:ATP binding"/>
    <property type="evidence" value="ECO:0007669"/>
    <property type="project" value="UniProtKB-UniRule"/>
</dbReference>
<dbReference type="SUPFAM" id="SSF52540">
    <property type="entry name" value="P-loop containing nucleoside triphosphate hydrolases"/>
    <property type="match status" value="1"/>
</dbReference>
<dbReference type="CDD" id="cd02037">
    <property type="entry name" value="Mrp_NBP35"/>
    <property type="match status" value="1"/>
</dbReference>
<evidence type="ECO:0000256" key="8">
    <source>
        <dbReference type="HAMAP-Rule" id="MF_02040"/>
    </source>
</evidence>
<dbReference type="SUPFAM" id="SSF117916">
    <property type="entry name" value="Fe-S cluster assembly (FSCA) domain-like"/>
    <property type="match status" value="1"/>
</dbReference>
<dbReference type="InterPro" id="IPR002744">
    <property type="entry name" value="MIP18-like"/>
</dbReference>
<dbReference type="InterPro" id="IPR044304">
    <property type="entry name" value="NUBPL-like"/>
</dbReference>
<dbReference type="GO" id="GO:0046872">
    <property type="term" value="F:metal ion binding"/>
    <property type="evidence" value="ECO:0007669"/>
    <property type="project" value="UniProtKB-KW"/>
</dbReference>
<dbReference type="PANTHER" id="PTHR42961:SF2">
    <property type="entry name" value="IRON-SULFUR PROTEIN NUBPL"/>
    <property type="match status" value="1"/>
</dbReference>
<keyword evidence="4 8" id="KW-0408">Iron</keyword>
<evidence type="ECO:0000256" key="3">
    <source>
        <dbReference type="ARBA" id="ARBA00022840"/>
    </source>
</evidence>
<dbReference type="InterPro" id="IPR000808">
    <property type="entry name" value="Mrp-like_CS"/>
</dbReference>
<dbReference type="GO" id="GO:0051536">
    <property type="term" value="F:iron-sulfur cluster binding"/>
    <property type="evidence" value="ECO:0007669"/>
    <property type="project" value="UniProtKB-UniRule"/>
</dbReference>
<dbReference type="Pfam" id="PF01883">
    <property type="entry name" value="FeS_assembly_P"/>
    <property type="match status" value="1"/>
</dbReference>
<dbReference type="PROSITE" id="PS01215">
    <property type="entry name" value="MRP"/>
    <property type="match status" value="1"/>
</dbReference>
<dbReference type="Pfam" id="PF10609">
    <property type="entry name" value="ParA"/>
    <property type="match status" value="1"/>
</dbReference>
<dbReference type="InterPro" id="IPR033756">
    <property type="entry name" value="YlxH/NBP35"/>
</dbReference>
<keyword evidence="3 8" id="KW-0067">ATP-binding</keyword>
<evidence type="ECO:0000313" key="12">
    <source>
        <dbReference type="Proteomes" id="UP001596414"/>
    </source>
</evidence>
<keyword evidence="5 8" id="KW-0411">Iron-sulfur</keyword>
<accession>A0ABD5X259</accession>
<organism evidence="11 12">
    <name type="scientific">Halovenus rubra</name>
    <dbReference type="NCBI Taxonomy" id="869890"/>
    <lineage>
        <taxon>Archaea</taxon>
        <taxon>Methanobacteriati</taxon>
        <taxon>Methanobacteriota</taxon>
        <taxon>Stenosarchaea group</taxon>
        <taxon>Halobacteria</taxon>
        <taxon>Halobacteriales</taxon>
        <taxon>Haloarculaceae</taxon>
        <taxon>Halovenus</taxon>
    </lineage>
</organism>
<dbReference type="Gene3D" id="3.40.50.300">
    <property type="entry name" value="P-loop containing nucleotide triphosphate hydrolases"/>
    <property type="match status" value="1"/>
</dbReference>
<sequence>MDASPADVEDALREVEDPRIGDDIVSLDLINSITIEDNTVSISLAFNSPFAPSEMELGNEVRSVISDMGLEPELHADVSAEQGFDEEVFPNVRNVVAVASGKGGVGKTTVAANLAAGLDKLGARVGLLDADIHGPNVPRILPVPEEPRVTPDEERMIPPESDGVKVMSMGFLVKNQDDPAIMRGPMVNNVMTHFLENVEWGTLDYLVVDLPPGTGDASLDLLQSLPVAAAAIVTTPQQMSLDDARKGLRLFEKHDAPIMGIVENMSSFHCPTCDDTHDPFGSEGAEAIVEDYDIDLLGKLPIHEDFGADGTEAPVVKQEDSAAHGPSITLIREMADRISELNRRKIAGRMESVDAGSAFEDQPAGTAQVTTDPGQGPGPGPGM</sequence>
<evidence type="ECO:0000256" key="6">
    <source>
        <dbReference type="ARBA" id="ARBA00058094"/>
    </source>
</evidence>
<proteinExistence type="inferred from homology"/>
<feature type="domain" description="MIP18 family-like" evidence="10">
    <location>
        <begin position="6"/>
        <end position="66"/>
    </location>
</feature>
<keyword evidence="1 8" id="KW-0479">Metal-binding</keyword>
<evidence type="ECO:0000256" key="4">
    <source>
        <dbReference type="ARBA" id="ARBA00023004"/>
    </source>
</evidence>
<evidence type="ECO:0000256" key="1">
    <source>
        <dbReference type="ARBA" id="ARBA00022723"/>
    </source>
</evidence>
<evidence type="ECO:0000256" key="2">
    <source>
        <dbReference type="ARBA" id="ARBA00022741"/>
    </source>
</evidence>
<dbReference type="Gene3D" id="3.30.300.130">
    <property type="entry name" value="Fe-S cluster assembly (FSCA)"/>
    <property type="match status" value="1"/>
</dbReference>
<dbReference type="EMBL" id="JBHSZQ010000004">
    <property type="protein sequence ID" value="MFC7125146.1"/>
    <property type="molecule type" value="Genomic_DNA"/>
</dbReference>
<comment type="caution">
    <text evidence="11">The sequence shown here is derived from an EMBL/GenBank/DDBJ whole genome shotgun (WGS) entry which is preliminary data.</text>
</comment>
<dbReference type="AlphaFoldDB" id="A0ABD5X259"/>
<keyword evidence="2 8" id="KW-0547">Nucleotide-binding</keyword>
<gene>
    <name evidence="11" type="ORF">ACFQJ7_03715</name>
</gene>
<evidence type="ECO:0000256" key="5">
    <source>
        <dbReference type="ARBA" id="ARBA00023014"/>
    </source>
</evidence>
<evidence type="ECO:0000256" key="7">
    <source>
        <dbReference type="ARBA" id="ARBA00074706"/>
    </source>
</evidence>
<dbReference type="HAMAP" id="MF_02040">
    <property type="entry name" value="Mrp_NBP35"/>
    <property type="match status" value="1"/>
</dbReference>
<keyword evidence="8" id="KW-0378">Hydrolase</keyword>
<feature type="binding site" evidence="8">
    <location>
        <begin position="101"/>
        <end position="108"/>
    </location>
    <ligand>
        <name>ATP</name>
        <dbReference type="ChEBI" id="CHEBI:30616"/>
    </ligand>
</feature>
<dbReference type="Proteomes" id="UP001596414">
    <property type="component" value="Unassembled WGS sequence"/>
</dbReference>
<name>A0ABD5X259_9EURY</name>
<dbReference type="InterPro" id="IPR027417">
    <property type="entry name" value="P-loop_NTPase"/>
</dbReference>
<comment type="subunit">
    <text evidence="8">Homodimer.</text>
</comment>
<comment type="similarity">
    <text evidence="8">Belongs to the Mrp/NBP35 ATP-binding proteins family.</text>
</comment>
<dbReference type="InterPro" id="IPR019591">
    <property type="entry name" value="Mrp/NBP35_ATP-bd"/>
</dbReference>
<dbReference type="InterPro" id="IPR034904">
    <property type="entry name" value="FSCA_dom_sf"/>
</dbReference>
<dbReference type="GO" id="GO:0016887">
    <property type="term" value="F:ATP hydrolysis activity"/>
    <property type="evidence" value="ECO:0007669"/>
    <property type="project" value="UniProtKB-UniRule"/>
</dbReference>
<reference evidence="11 12" key="1">
    <citation type="journal article" date="2014" name="Int. J. Syst. Evol. Microbiol.">
        <title>Complete genome sequence of Corynebacterium casei LMG S-19264T (=DSM 44701T), isolated from a smear-ripened cheese.</title>
        <authorList>
            <consortium name="US DOE Joint Genome Institute (JGI-PGF)"/>
            <person name="Walter F."/>
            <person name="Albersmeier A."/>
            <person name="Kalinowski J."/>
            <person name="Ruckert C."/>
        </authorList>
    </citation>
    <scope>NUCLEOTIDE SEQUENCE [LARGE SCALE GENOMIC DNA]</scope>
    <source>
        <strain evidence="11 12">CGMCC 4.7215</strain>
    </source>
</reference>
<evidence type="ECO:0000313" key="11">
    <source>
        <dbReference type="EMBL" id="MFC7125146.1"/>
    </source>
</evidence>
<protein>
    <recommendedName>
        <fullName evidence="7 8">Iron-sulfur cluster carrier protein</fullName>
    </recommendedName>
</protein>
<evidence type="ECO:0000256" key="9">
    <source>
        <dbReference type="SAM" id="MobiDB-lite"/>
    </source>
</evidence>
<dbReference type="PANTHER" id="PTHR42961">
    <property type="entry name" value="IRON-SULFUR PROTEIN NUBPL"/>
    <property type="match status" value="1"/>
</dbReference>
<dbReference type="FunFam" id="3.40.50.300:FF:001119">
    <property type="entry name" value="Iron-sulfur cluster carrier protein"/>
    <property type="match status" value="1"/>
</dbReference>
<dbReference type="RefSeq" id="WP_267636146.1">
    <property type="nucleotide sequence ID" value="NZ_JAODIY010000004.1"/>
</dbReference>
<comment type="function">
    <text evidence="6 8">Binds and transfers iron-sulfur (Fe-S) clusters to target apoproteins. Can hydrolyze ATP.</text>
</comment>
<evidence type="ECO:0000259" key="10">
    <source>
        <dbReference type="Pfam" id="PF01883"/>
    </source>
</evidence>